<dbReference type="AlphaFoldDB" id="A0AAD5R4J7"/>
<dbReference type="EMBL" id="JAHQIW010006571">
    <property type="protein sequence ID" value="KAJ1369466.1"/>
    <property type="molecule type" value="Genomic_DNA"/>
</dbReference>
<organism evidence="1 2">
    <name type="scientific">Parelaphostrongylus tenuis</name>
    <name type="common">Meningeal worm</name>
    <dbReference type="NCBI Taxonomy" id="148309"/>
    <lineage>
        <taxon>Eukaryota</taxon>
        <taxon>Metazoa</taxon>
        <taxon>Ecdysozoa</taxon>
        <taxon>Nematoda</taxon>
        <taxon>Chromadorea</taxon>
        <taxon>Rhabditida</taxon>
        <taxon>Rhabditina</taxon>
        <taxon>Rhabditomorpha</taxon>
        <taxon>Strongyloidea</taxon>
        <taxon>Metastrongylidae</taxon>
        <taxon>Parelaphostrongylus</taxon>
    </lineage>
</organism>
<proteinExistence type="predicted"/>
<feature type="non-terminal residue" evidence="1">
    <location>
        <position position="1"/>
    </location>
</feature>
<comment type="caution">
    <text evidence="1">The sequence shown here is derived from an EMBL/GenBank/DDBJ whole genome shotgun (WGS) entry which is preliminary data.</text>
</comment>
<accession>A0AAD5R4J7</accession>
<protein>
    <submittedName>
        <fullName evidence="1">Uncharacterized protein</fullName>
    </submittedName>
</protein>
<evidence type="ECO:0000313" key="1">
    <source>
        <dbReference type="EMBL" id="KAJ1369466.1"/>
    </source>
</evidence>
<evidence type="ECO:0000313" key="2">
    <source>
        <dbReference type="Proteomes" id="UP001196413"/>
    </source>
</evidence>
<reference evidence="1" key="1">
    <citation type="submission" date="2021-06" db="EMBL/GenBank/DDBJ databases">
        <title>Parelaphostrongylus tenuis whole genome reference sequence.</title>
        <authorList>
            <person name="Garwood T.J."/>
            <person name="Larsen P.A."/>
            <person name="Fountain-Jones N.M."/>
            <person name="Garbe J.R."/>
            <person name="Macchietto M.G."/>
            <person name="Kania S.A."/>
            <person name="Gerhold R.W."/>
            <person name="Richards J.E."/>
            <person name="Wolf T.M."/>
        </authorList>
    </citation>
    <scope>NUCLEOTIDE SEQUENCE</scope>
    <source>
        <strain evidence="1">MNPRO001-30</strain>
        <tissue evidence="1">Meninges</tissue>
    </source>
</reference>
<name>A0AAD5R4J7_PARTN</name>
<dbReference type="Proteomes" id="UP001196413">
    <property type="component" value="Unassembled WGS sequence"/>
</dbReference>
<keyword evidence="2" id="KW-1185">Reference proteome</keyword>
<gene>
    <name evidence="1" type="ORF">KIN20_030940</name>
</gene>
<sequence>VCFLICQLMLSRLLQDELPPEQQVLKSVSISQEPFCIRENCEMMPSHWSLA</sequence>